<evidence type="ECO:0000313" key="2">
    <source>
        <dbReference type="EMBL" id="BDQ38771.1"/>
    </source>
</evidence>
<dbReference type="Proteomes" id="UP001317742">
    <property type="component" value="Chromosome"/>
</dbReference>
<evidence type="ECO:0000259" key="1">
    <source>
        <dbReference type="Pfam" id="PF12728"/>
    </source>
</evidence>
<sequence length="76" mass="8736">MSNKPLNTKRSCWLKMGQAMSMLNVSRDTMRSYCEQGLVCAKKLPSGHWRIEQGSVDQFMQTSSRLVVERLRGLML</sequence>
<accession>A0ABN6S655</accession>
<protein>
    <recommendedName>
        <fullName evidence="1">Helix-turn-helix domain-containing protein</fullName>
    </recommendedName>
</protein>
<keyword evidence="3" id="KW-1185">Reference proteome</keyword>
<dbReference type="RefSeq" id="WP_281761266.1">
    <property type="nucleotide sequence ID" value="NZ_AP026709.1"/>
</dbReference>
<dbReference type="SUPFAM" id="SSF46955">
    <property type="entry name" value="Putative DNA-binding domain"/>
    <property type="match status" value="1"/>
</dbReference>
<reference evidence="2 3" key="1">
    <citation type="submission" date="2022-08" db="EMBL/GenBank/DDBJ databases">
        <title>Genome Sequence of the sulphate-reducing bacterium, Pseudodesulfovibrio sp. SYK.</title>
        <authorList>
            <person name="Kondo R."/>
            <person name="Kataoka T."/>
        </authorList>
    </citation>
    <scope>NUCLEOTIDE SEQUENCE [LARGE SCALE GENOMIC DNA]</scope>
    <source>
        <strain evidence="2 3">SYK</strain>
    </source>
</reference>
<organism evidence="2 3">
    <name type="scientific">Pseudodesulfovibrio nedwellii</name>
    <dbReference type="NCBI Taxonomy" id="2973072"/>
    <lineage>
        <taxon>Bacteria</taxon>
        <taxon>Pseudomonadati</taxon>
        <taxon>Thermodesulfobacteriota</taxon>
        <taxon>Desulfovibrionia</taxon>
        <taxon>Desulfovibrionales</taxon>
        <taxon>Desulfovibrionaceae</taxon>
    </lineage>
</organism>
<dbReference type="InterPro" id="IPR041657">
    <property type="entry name" value="HTH_17"/>
</dbReference>
<proteinExistence type="predicted"/>
<evidence type="ECO:0000313" key="3">
    <source>
        <dbReference type="Proteomes" id="UP001317742"/>
    </source>
</evidence>
<feature type="domain" description="Helix-turn-helix" evidence="1">
    <location>
        <begin position="13"/>
        <end position="62"/>
    </location>
</feature>
<dbReference type="Pfam" id="PF12728">
    <property type="entry name" value="HTH_17"/>
    <property type="match status" value="1"/>
</dbReference>
<gene>
    <name evidence="2" type="ORF">SYK_31310</name>
</gene>
<dbReference type="InterPro" id="IPR009061">
    <property type="entry name" value="DNA-bd_dom_put_sf"/>
</dbReference>
<name>A0ABN6S655_9BACT</name>
<dbReference type="EMBL" id="AP026709">
    <property type="protein sequence ID" value="BDQ38771.1"/>
    <property type="molecule type" value="Genomic_DNA"/>
</dbReference>